<protein>
    <submittedName>
        <fullName evidence="1">Uncharacterized protein</fullName>
    </submittedName>
</protein>
<keyword evidence="2" id="KW-1185">Reference proteome</keyword>
<comment type="caution">
    <text evidence="1">The sequence shown here is derived from an EMBL/GenBank/DDBJ whole genome shotgun (WGS) entry which is preliminary data.</text>
</comment>
<organism evidence="1 2">
    <name type="scientific">Candidatus Thiomargarita nelsonii</name>
    <dbReference type="NCBI Taxonomy" id="1003181"/>
    <lineage>
        <taxon>Bacteria</taxon>
        <taxon>Pseudomonadati</taxon>
        <taxon>Pseudomonadota</taxon>
        <taxon>Gammaproteobacteria</taxon>
        <taxon>Thiotrichales</taxon>
        <taxon>Thiotrichaceae</taxon>
        <taxon>Thiomargarita</taxon>
    </lineage>
</organism>
<dbReference type="EMBL" id="LUTY01001791">
    <property type="protein sequence ID" value="OAD21213.1"/>
    <property type="molecule type" value="Genomic_DNA"/>
</dbReference>
<accession>A0A176RZI5</accession>
<proteinExistence type="predicted"/>
<dbReference type="AlphaFoldDB" id="A0A176RZI5"/>
<dbReference type="Proteomes" id="UP000076962">
    <property type="component" value="Unassembled WGS sequence"/>
</dbReference>
<evidence type="ECO:0000313" key="2">
    <source>
        <dbReference type="Proteomes" id="UP000076962"/>
    </source>
</evidence>
<gene>
    <name evidence="1" type="ORF">THIOM_003025</name>
</gene>
<evidence type="ECO:0000313" key="1">
    <source>
        <dbReference type="EMBL" id="OAD21213.1"/>
    </source>
</evidence>
<reference evidence="1 2" key="1">
    <citation type="submission" date="2016-05" db="EMBL/GenBank/DDBJ databases">
        <title>Single-cell genome of chain-forming Candidatus Thiomargarita nelsonii and comparison to other large sulfur-oxidizing bacteria.</title>
        <authorList>
            <person name="Winkel M."/>
            <person name="Salman V."/>
            <person name="Woyke T."/>
            <person name="Schulz-Vogt H."/>
            <person name="Richter M."/>
            <person name="Flood B."/>
            <person name="Bailey J."/>
            <person name="Amann R."/>
            <person name="Mussmann M."/>
        </authorList>
    </citation>
    <scope>NUCLEOTIDE SEQUENCE [LARGE SCALE GENOMIC DNA]</scope>
    <source>
        <strain evidence="1 2">THI036</strain>
    </source>
</reference>
<sequence length="69" mass="8424">MTRILLDLNALLEHVGLRQLPTLSEWQSPFIWRRWTWQPPFFVNSDSDNLMTNFIRRNFHYENNISSRC</sequence>
<name>A0A176RZI5_9GAMM</name>